<comment type="catalytic activity">
    <reaction evidence="1">
        <text>Release of any N-terminal amino acid, including proline, that is linked to proline, even from a dipeptide or tripeptide.</text>
        <dbReference type="EC" id="3.4.11.9"/>
    </reaction>
</comment>
<evidence type="ECO:0000256" key="3">
    <source>
        <dbReference type="ARBA" id="ARBA00008766"/>
    </source>
</evidence>
<dbReference type="Pfam" id="PF05195">
    <property type="entry name" value="AMP_N"/>
    <property type="match status" value="1"/>
</dbReference>
<keyword evidence="10" id="KW-0031">Aminopeptidase</keyword>
<dbReference type="GO" id="GO:0070006">
    <property type="term" value="F:metalloaminopeptidase activity"/>
    <property type="evidence" value="ECO:0007669"/>
    <property type="project" value="InterPro"/>
</dbReference>
<dbReference type="CDD" id="cd01087">
    <property type="entry name" value="Prolidase"/>
    <property type="match status" value="1"/>
</dbReference>
<dbReference type="EMBL" id="QXGM01000001">
    <property type="protein sequence ID" value="RSX55712.1"/>
    <property type="molecule type" value="Genomic_DNA"/>
</dbReference>
<dbReference type="InterPro" id="IPR036005">
    <property type="entry name" value="Creatinase/aminopeptidase-like"/>
</dbReference>
<evidence type="ECO:0000256" key="7">
    <source>
        <dbReference type="ARBA" id="ARBA00023211"/>
    </source>
</evidence>
<organism evidence="10 11">
    <name type="scientific">Bifidobacterium dolichotidis</name>
    <dbReference type="NCBI Taxonomy" id="2306976"/>
    <lineage>
        <taxon>Bacteria</taxon>
        <taxon>Bacillati</taxon>
        <taxon>Actinomycetota</taxon>
        <taxon>Actinomycetes</taxon>
        <taxon>Bifidobacteriales</taxon>
        <taxon>Bifidobacteriaceae</taxon>
        <taxon>Bifidobacterium</taxon>
    </lineage>
</organism>
<protein>
    <recommendedName>
        <fullName evidence="4">Xaa-Pro aminopeptidase</fullName>
        <ecNumber evidence="4">3.4.11.9</ecNumber>
    </recommendedName>
</protein>
<dbReference type="GO" id="GO:0006508">
    <property type="term" value="P:proteolysis"/>
    <property type="evidence" value="ECO:0007669"/>
    <property type="project" value="TreeGrafter"/>
</dbReference>
<feature type="region of interest" description="Disordered" evidence="8">
    <location>
        <begin position="1"/>
        <end position="30"/>
    </location>
</feature>
<dbReference type="EC" id="3.4.11.9" evidence="4"/>
<dbReference type="InterPro" id="IPR052433">
    <property type="entry name" value="X-Pro_dipept-like"/>
</dbReference>
<dbReference type="SMART" id="SM01011">
    <property type="entry name" value="AMP_N"/>
    <property type="match status" value="1"/>
</dbReference>
<dbReference type="AlphaFoldDB" id="A0A430FS48"/>
<dbReference type="InterPro" id="IPR000994">
    <property type="entry name" value="Pept_M24"/>
</dbReference>
<evidence type="ECO:0000256" key="4">
    <source>
        <dbReference type="ARBA" id="ARBA00012574"/>
    </source>
</evidence>
<dbReference type="InterPro" id="IPR029149">
    <property type="entry name" value="Creatin/AminoP/Spt16_N"/>
</dbReference>
<name>A0A430FS48_9BIFI</name>
<evidence type="ECO:0000313" key="10">
    <source>
        <dbReference type="EMBL" id="RSX55712.1"/>
    </source>
</evidence>
<evidence type="ECO:0000313" key="11">
    <source>
        <dbReference type="Proteomes" id="UP000287609"/>
    </source>
</evidence>
<keyword evidence="10" id="KW-0645">Protease</keyword>
<dbReference type="Gene3D" id="3.40.350.10">
    <property type="entry name" value="Creatinase/prolidase N-terminal domain"/>
    <property type="match status" value="1"/>
</dbReference>
<keyword evidence="7" id="KW-0464">Manganese</keyword>
<dbReference type="Gene3D" id="3.90.230.10">
    <property type="entry name" value="Creatinase/methionine aminopeptidase superfamily"/>
    <property type="match status" value="1"/>
</dbReference>
<comment type="cofactor">
    <cofactor evidence="2">
        <name>Mn(2+)</name>
        <dbReference type="ChEBI" id="CHEBI:29035"/>
    </cofactor>
</comment>
<evidence type="ECO:0000256" key="5">
    <source>
        <dbReference type="ARBA" id="ARBA00022723"/>
    </source>
</evidence>
<reference evidence="10 11" key="1">
    <citation type="submission" date="2018-09" db="EMBL/GenBank/DDBJ databases">
        <title>Characterization of the phylogenetic diversity of five novel species belonging to the genus Bifidobacterium.</title>
        <authorList>
            <person name="Lugli G.A."/>
            <person name="Duranti S."/>
            <person name="Milani C."/>
        </authorList>
    </citation>
    <scope>NUCLEOTIDE SEQUENCE [LARGE SCALE GENOMIC DNA]</scope>
    <source>
        <strain evidence="10 11">2036B</strain>
    </source>
</reference>
<evidence type="ECO:0000256" key="6">
    <source>
        <dbReference type="ARBA" id="ARBA00022801"/>
    </source>
</evidence>
<dbReference type="PANTHER" id="PTHR43226:SF4">
    <property type="entry name" value="XAA-PRO AMINOPEPTIDASE 3"/>
    <property type="match status" value="1"/>
</dbReference>
<dbReference type="GO" id="GO:0005829">
    <property type="term" value="C:cytosol"/>
    <property type="evidence" value="ECO:0007669"/>
    <property type="project" value="TreeGrafter"/>
</dbReference>
<dbReference type="Proteomes" id="UP000287609">
    <property type="component" value="Unassembled WGS sequence"/>
</dbReference>
<dbReference type="OrthoDB" id="9806388at2"/>
<gene>
    <name evidence="10" type="ORF">D2E26_0275</name>
</gene>
<dbReference type="GO" id="GO:0030145">
    <property type="term" value="F:manganese ion binding"/>
    <property type="evidence" value="ECO:0007669"/>
    <property type="project" value="InterPro"/>
</dbReference>
<dbReference type="InterPro" id="IPR007865">
    <property type="entry name" value="Aminopep_P_N"/>
</dbReference>
<feature type="domain" description="Aminopeptidase P N-terminal" evidence="9">
    <location>
        <begin position="62"/>
        <end position="214"/>
    </location>
</feature>
<dbReference type="PANTHER" id="PTHR43226">
    <property type="entry name" value="XAA-PRO AMINOPEPTIDASE 3"/>
    <property type="match status" value="1"/>
</dbReference>
<comment type="caution">
    <text evidence="10">The sequence shown here is derived from an EMBL/GenBank/DDBJ whole genome shotgun (WGS) entry which is preliminary data.</text>
</comment>
<evidence type="ECO:0000256" key="8">
    <source>
        <dbReference type="SAM" id="MobiDB-lite"/>
    </source>
</evidence>
<proteinExistence type="inferred from homology"/>
<dbReference type="RefSeq" id="WP_125962913.1">
    <property type="nucleotide sequence ID" value="NZ_QXGM01000001.1"/>
</dbReference>
<dbReference type="SUPFAM" id="SSF53092">
    <property type="entry name" value="Creatinase/prolidase N-terminal domain"/>
    <property type="match status" value="1"/>
</dbReference>
<sequence length="525" mass="58669">MAEVITAQDKEYEAREQAMAPGEDQDMADRVNNRSLSPRSAKFVEFMSTGWDDNEPTIERYESASYTPARLAKLGAAFPGERLVIPAGQPKVRNNDCDYKFRPDSAFIYYTGLGQDYEAGSVLVLNPVDPDSKEAADGQTHKAELFVAPRANHYTTDFFQDAHYGEYWVGPRAGLKEMAAMTCLETHDIAQLKDALGKDGVQLRVIEKTDPEVTELVDQVRAMNGYDDKPTNTAHDNKLLEFASEQRKCKDAYEVQEIRKAVAATKHGFDNILRRLPSVLDKPRSERMLEGAFNAISREEGNEVGYDTIIASGVHAPILHWERNTGVVGGSELLLIDAGVEVDSLYTADITRTFPTNGKFTDFQKRLYQAVLDSQQAGFEAAKVGATYSDIHHACMRVIAERLHEWGILPVDVEESLSPEGQQHRRWLACGVAHHLGLDVHDCAQARYESYQGAPIEPGMVFTIEPGLYFREDDLMIPEEYRGIGIRIEDDVLMTEDGPEWISAGIPKQIDDVEAWMAQMAAEAR</sequence>
<evidence type="ECO:0000256" key="2">
    <source>
        <dbReference type="ARBA" id="ARBA00001936"/>
    </source>
</evidence>
<dbReference type="SUPFAM" id="SSF55920">
    <property type="entry name" value="Creatinase/aminopeptidase"/>
    <property type="match status" value="1"/>
</dbReference>
<keyword evidence="5" id="KW-0479">Metal-binding</keyword>
<evidence type="ECO:0000259" key="9">
    <source>
        <dbReference type="SMART" id="SM01011"/>
    </source>
</evidence>
<evidence type="ECO:0000256" key="1">
    <source>
        <dbReference type="ARBA" id="ARBA00001424"/>
    </source>
</evidence>
<keyword evidence="6" id="KW-0378">Hydrolase</keyword>
<keyword evidence="11" id="KW-1185">Reference proteome</keyword>
<dbReference type="Pfam" id="PF00557">
    <property type="entry name" value="Peptidase_M24"/>
    <property type="match status" value="1"/>
</dbReference>
<accession>A0A430FS48</accession>
<comment type="similarity">
    <text evidence="3">Belongs to the peptidase M24B family.</text>
</comment>